<dbReference type="AlphaFoldDB" id="A0A161K521"/>
<gene>
    <name evidence="1" type="ORF">MGWOODY_Smn1149</name>
</gene>
<proteinExistence type="predicted"/>
<dbReference type="EMBL" id="CZQE01000052">
    <property type="protein sequence ID" value="CUS43446.1"/>
    <property type="molecule type" value="Genomic_DNA"/>
</dbReference>
<reference evidence="1" key="1">
    <citation type="submission" date="2015-10" db="EMBL/GenBank/DDBJ databases">
        <authorList>
            <person name="Gilbert D.G."/>
        </authorList>
    </citation>
    <scope>NUCLEOTIDE SEQUENCE</scope>
</reference>
<organism evidence="1">
    <name type="scientific">hydrothermal vent metagenome</name>
    <dbReference type="NCBI Taxonomy" id="652676"/>
    <lineage>
        <taxon>unclassified sequences</taxon>
        <taxon>metagenomes</taxon>
        <taxon>ecological metagenomes</taxon>
    </lineage>
</organism>
<accession>A0A161K521</accession>
<sequence length="39" mass="4182">MNIMSIRFQNAQNLALSFFGALLFTALMVSAAVPVVPVV</sequence>
<protein>
    <submittedName>
        <fullName evidence="1">Uncharacterized protein</fullName>
    </submittedName>
</protein>
<evidence type="ECO:0000313" key="1">
    <source>
        <dbReference type="EMBL" id="CUS43446.1"/>
    </source>
</evidence>
<name>A0A161K521_9ZZZZ</name>